<dbReference type="Proteomes" id="UP001347174">
    <property type="component" value="Chromosome"/>
</dbReference>
<keyword evidence="3" id="KW-1185">Reference proteome</keyword>
<sequence length="244" mass="27157">MSLPIPPTNTTPLNTKPLDVQPHTVSKRDTVSANHDVERWSHRELLQELKNDFGMYGNPYTGLITPDYLQKLADGIAEWGPPPTPRQMKIAQEVLRQTTLFEEFDSKSKMDGIAYDDLAIELGDYNNLSDNGVIKLLIAHFDELGGGDTYVNLKELKQAAGRIPSDKTYSAGATAAASLLLDRPKLYAAVDKGIGFLGLFSGKVDDRFDMANLNYQEGKTSHQQARHRYPNLKLLAPGVAWEIW</sequence>
<accession>A0ABZ2DT58</accession>
<dbReference type="EMBL" id="CP129946">
    <property type="protein sequence ID" value="WWA79121.1"/>
    <property type="molecule type" value="Genomic_DNA"/>
</dbReference>
<evidence type="ECO:0000256" key="1">
    <source>
        <dbReference type="SAM" id="MobiDB-lite"/>
    </source>
</evidence>
<feature type="region of interest" description="Disordered" evidence="1">
    <location>
        <begin position="1"/>
        <end position="32"/>
    </location>
</feature>
<gene>
    <name evidence="2" type="ORF">QYQ93_13045</name>
</gene>
<reference evidence="2 3" key="1">
    <citation type="submission" date="2023-07" db="EMBL/GenBank/DDBJ databases">
        <title>Plant endophyte Pseudomonas khavaziana can be used to control wheat stem rot.</title>
        <authorList>
            <person name="Guo S."/>
            <person name="Shen X."/>
        </authorList>
    </citation>
    <scope>NUCLEOTIDE SEQUENCE [LARGE SCALE GENOMIC DNA]</scope>
    <source>
        <strain evidence="2 3">SR9</strain>
    </source>
</reference>
<evidence type="ECO:0000313" key="3">
    <source>
        <dbReference type="Proteomes" id="UP001347174"/>
    </source>
</evidence>
<organism evidence="2 3">
    <name type="scientific">Pseudomonas khavaziana</name>
    <dbReference type="NCBI Taxonomy" id="2842351"/>
    <lineage>
        <taxon>Bacteria</taxon>
        <taxon>Pseudomonadati</taxon>
        <taxon>Pseudomonadota</taxon>
        <taxon>Gammaproteobacteria</taxon>
        <taxon>Pseudomonadales</taxon>
        <taxon>Pseudomonadaceae</taxon>
        <taxon>Pseudomonas</taxon>
    </lineage>
</organism>
<dbReference type="RefSeq" id="WP_338477136.1">
    <property type="nucleotide sequence ID" value="NZ_CP129946.1"/>
</dbReference>
<evidence type="ECO:0000313" key="2">
    <source>
        <dbReference type="EMBL" id="WWA79121.1"/>
    </source>
</evidence>
<proteinExistence type="predicted"/>
<protein>
    <submittedName>
        <fullName evidence="2">Uncharacterized protein</fullName>
    </submittedName>
</protein>
<name>A0ABZ2DT58_9PSED</name>